<accession>A0A1G2KB20</accession>
<feature type="domain" description="PEGA" evidence="1">
    <location>
        <begin position="76"/>
        <end position="110"/>
    </location>
</feature>
<organism evidence="2 3">
    <name type="scientific">Candidatus Sungbacteria bacterium RIFCSPHIGHO2_01_FULL_50_25</name>
    <dbReference type="NCBI Taxonomy" id="1802265"/>
    <lineage>
        <taxon>Bacteria</taxon>
        <taxon>Candidatus Sungiibacteriota</taxon>
    </lineage>
</organism>
<evidence type="ECO:0000259" key="1">
    <source>
        <dbReference type="Pfam" id="PF08308"/>
    </source>
</evidence>
<proteinExistence type="predicted"/>
<dbReference type="Pfam" id="PF08308">
    <property type="entry name" value="PEGA"/>
    <property type="match status" value="1"/>
</dbReference>
<name>A0A1G2KB20_9BACT</name>
<dbReference type="AlphaFoldDB" id="A0A1G2KB20"/>
<dbReference type="InterPro" id="IPR013229">
    <property type="entry name" value="PEGA"/>
</dbReference>
<reference evidence="2 3" key="1">
    <citation type="journal article" date="2016" name="Nat. Commun.">
        <title>Thousands of microbial genomes shed light on interconnected biogeochemical processes in an aquifer system.</title>
        <authorList>
            <person name="Anantharaman K."/>
            <person name="Brown C.T."/>
            <person name="Hug L.A."/>
            <person name="Sharon I."/>
            <person name="Castelle C.J."/>
            <person name="Probst A.J."/>
            <person name="Thomas B.C."/>
            <person name="Singh A."/>
            <person name="Wilkins M.J."/>
            <person name="Karaoz U."/>
            <person name="Brodie E.L."/>
            <person name="Williams K.H."/>
            <person name="Hubbard S.S."/>
            <person name="Banfield J.F."/>
        </authorList>
    </citation>
    <scope>NUCLEOTIDE SEQUENCE [LARGE SCALE GENOMIC DNA]</scope>
</reference>
<evidence type="ECO:0000313" key="3">
    <source>
        <dbReference type="Proteomes" id="UP000178574"/>
    </source>
</evidence>
<comment type="caution">
    <text evidence="2">The sequence shown here is derived from an EMBL/GenBank/DDBJ whole genome shotgun (WGS) entry which is preliminary data.</text>
</comment>
<protein>
    <recommendedName>
        <fullName evidence="1">PEGA domain-containing protein</fullName>
    </recommendedName>
</protein>
<sequence>MHKRARRFLYYPLLAIFFVATPLLLLYSLGYTFDWRDRSVSKTGGMFIKSRTSRISISLDDEQIKESSFFTGSALLMDIPVGTHVVRLEHDNYHPWTKTVAIKPLEVVELRNIILAPRNLLYATTSARDLPATSTPESTGNVFSLGKNRELISTGQGTTTVLLEHIHSFEAFSNEIYFISDQGFLGRIETIDNTIETLGRPGFYLAKTPARFIRSQRGDIAIIDSSGGLFLITTEKRIIPVDGAVIDARFDLRGDKLLIQKEQELLLLWITENRIQPFQIKSAKETIIKTPSQILQSSWFYQSSAHVAIRTEEGIFLTEIDGRGGRNTHELVPGTTEDFFTSPDDPNSIFFKRNKTWFRTEI</sequence>
<dbReference type="EMBL" id="MHQD01000008">
    <property type="protein sequence ID" value="OGZ96632.1"/>
    <property type="molecule type" value="Genomic_DNA"/>
</dbReference>
<evidence type="ECO:0000313" key="2">
    <source>
        <dbReference type="EMBL" id="OGZ96632.1"/>
    </source>
</evidence>
<gene>
    <name evidence="2" type="ORF">A2847_00890</name>
</gene>
<dbReference type="Proteomes" id="UP000178574">
    <property type="component" value="Unassembled WGS sequence"/>
</dbReference>